<feature type="region of interest" description="Disordered" evidence="1">
    <location>
        <begin position="251"/>
        <end position="278"/>
    </location>
</feature>
<dbReference type="SUPFAM" id="SSF56112">
    <property type="entry name" value="Protein kinase-like (PK-like)"/>
    <property type="match status" value="1"/>
</dbReference>
<evidence type="ECO:0000256" key="1">
    <source>
        <dbReference type="SAM" id="MobiDB-lite"/>
    </source>
</evidence>
<dbReference type="AlphaFoldDB" id="A0A9P7TVP3"/>
<dbReference type="InterPro" id="IPR000719">
    <property type="entry name" value="Prot_kinase_dom"/>
</dbReference>
<proteinExistence type="predicted"/>
<dbReference type="GO" id="GO:0004672">
    <property type="term" value="F:protein kinase activity"/>
    <property type="evidence" value="ECO:0007669"/>
    <property type="project" value="InterPro"/>
</dbReference>
<dbReference type="Proteomes" id="UP000707071">
    <property type="component" value="Unassembled WGS sequence"/>
</dbReference>
<dbReference type="PROSITE" id="PS50011">
    <property type="entry name" value="PROTEIN_KINASE_DOM"/>
    <property type="match status" value="1"/>
</dbReference>
<organism evidence="3 4">
    <name type="scientific">Claviceps aff. purpurea</name>
    <dbReference type="NCBI Taxonomy" id="1967640"/>
    <lineage>
        <taxon>Eukaryota</taxon>
        <taxon>Fungi</taxon>
        <taxon>Dikarya</taxon>
        <taxon>Ascomycota</taxon>
        <taxon>Pezizomycotina</taxon>
        <taxon>Sordariomycetes</taxon>
        <taxon>Hypocreomycetidae</taxon>
        <taxon>Hypocreales</taxon>
        <taxon>Clavicipitaceae</taxon>
        <taxon>Claviceps</taxon>
    </lineage>
</organism>
<name>A0A9P7TVP3_9HYPO</name>
<feature type="compositionally biased region" description="Polar residues" evidence="1">
    <location>
        <begin position="258"/>
        <end position="278"/>
    </location>
</feature>
<evidence type="ECO:0000313" key="3">
    <source>
        <dbReference type="EMBL" id="KAG6285502.1"/>
    </source>
</evidence>
<evidence type="ECO:0000313" key="4">
    <source>
        <dbReference type="Proteomes" id="UP000707071"/>
    </source>
</evidence>
<dbReference type="Gene3D" id="1.10.510.10">
    <property type="entry name" value="Transferase(Phosphotransferase) domain 1"/>
    <property type="match status" value="1"/>
</dbReference>
<protein>
    <recommendedName>
        <fullName evidence="2">Protein kinase domain-containing protein</fullName>
    </recommendedName>
</protein>
<feature type="domain" description="Protein kinase" evidence="2">
    <location>
        <begin position="19"/>
        <end position="278"/>
    </location>
</feature>
<reference evidence="3 4" key="1">
    <citation type="journal article" date="2020" name="bioRxiv">
        <title>Whole genome comparisons of ergot fungi reveals the divergence and evolution of species within the genus Claviceps are the result of varying mechanisms driving genome evolution and host range expansion.</title>
        <authorList>
            <person name="Wyka S.A."/>
            <person name="Mondo S.J."/>
            <person name="Liu M."/>
            <person name="Dettman J."/>
            <person name="Nalam V."/>
            <person name="Broders K.D."/>
        </authorList>
    </citation>
    <scope>NUCLEOTIDE SEQUENCE [LARGE SCALE GENOMIC DNA]</scope>
    <source>
        <strain evidence="3 4">Clav52</strain>
    </source>
</reference>
<dbReference type="InterPro" id="IPR011009">
    <property type="entry name" value="Kinase-like_dom_sf"/>
</dbReference>
<comment type="caution">
    <text evidence="3">The sequence shown here is derived from an EMBL/GenBank/DDBJ whole genome shotgun (WGS) entry which is preliminary data.</text>
</comment>
<dbReference type="GO" id="GO:0005524">
    <property type="term" value="F:ATP binding"/>
    <property type="evidence" value="ECO:0007669"/>
    <property type="project" value="InterPro"/>
</dbReference>
<sequence length="278" mass="31650">MEVYKFAEMFVEIDGEHEFDFTRIILRGPKGDFYYADTKDRFFTSSEIDIDSLEKISIDTDNCWPRYSARLLRAPSPVPPDSYVKEAEFLYYNNDTKATPLRNLAAHEIEAYELLRQHPHPNIAEYRGCVVSDGRISGICLAKLEMSLYKRMQDSTPFDKDLFLEGIERGIRHLHSLGIVHNDINPANIMLDKLDRPVIIGLDTWLQNGQELDMKKGTPDWSINGSKYDYALFENDIFGLSKIQEFIYDPSSGEPLAESTSENASQASTSATGPTSRL</sequence>
<keyword evidence="4" id="KW-1185">Reference proteome</keyword>
<accession>A0A9P7TVP3</accession>
<dbReference type="EMBL" id="SRRH01000720">
    <property type="protein sequence ID" value="KAG6285502.1"/>
    <property type="molecule type" value="Genomic_DNA"/>
</dbReference>
<dbReference type="Pfam" id="PF00069">
    <property type="entry name" value="Pkinase"/>
    <property type="match status" value="1"/>
</dbReference>
<gene>
    <name evidence="3" type="ORF">E4U09_007277</name>
</gene>
<evidence type="ECO:0000259" key="2">
    <source>
        <dbReference type="PROSITE" id="PS50011"/>
    </source>
</evidence>